<dbReference type="Pfam" id="PF02826">
    <property type="entry name" value="2-Hacid_dh_C"/>
    <property type="match status" value="1"/>
</dbReference>
<dbReference type="EMBL" id="JALPRX010000025">
    <property type="protein sequence ID" value="MCK8784110.1"/>
    <property type="molecule type" value="Genomic_DNA"/>
</dbReference>
<dbReference type="PANTHER" id="PTHR43333:SF1">
    <property type="entry name" value="D-ISOMER SPECIFIC 2-HYDROXYACID DEHYDROGENASE NAD-BINDING DOMAIN-CONTAINING PROTEIN"/>
    <property type="match status" value="1"/>
</dbReference>
<feature type="domain" description="D-isomer specific 2-hydroxyacid dehydrogenase NAD-binding" evidence="3">
    <location>
        <begin position="105"/>
        <end position="277"/>
    </location>
</feature>
<keyword evidence="1" id="KW-0560">Oxidoreductase</keyword>
<evidence type="ECO:0000313" key="5">
    <source>
        <dbReference type="Proteomes" id="UP001139516"/>
    </source>
</evidence>
<evidence type="ECO:0000313" key="4">
    <source>
        <dbReference type="EMBL" id="MCK8784110.1"/>
    </source>
</evidence>
<dbReference type="RefSeq" id="WP_248666235.1">
    <property type="nucleotide sequence ID" value="NZ_JALPRX010000025.1"/>
</dbReference>
<organism evidence="4 5">
    <name type="scientific">Roseomonas acroporae</name>
    <dbReference type="NCBI Taxonomy" id="2937791"/>
    <lineage>
        <taxon>Bacteria</taxon>
        <taxon>Pseudomonadati</taxon>
        <taxon>Pseudomonadota</taxon>
        <taxon>Alphaproteobacteria</taxon>
        <taxon>Acetobacterales</taxon>
        <taxon>Roseomonadaceae</taxon>
        <taxon>Roseomonas</taxon>
    </lineage>
</organism>
<name>A0A9X2BWP9_9PROT</name>
<keyword evidence="5" id="KW-1185">Reference proteome</keyword>
<dbReference type="Gene3D" id="3.40.50.720">
    <property type="entry name" value="NAD(P)-binding Rossmann-like Domain"/>
    <property type="match status" value="2"/>
</dbReference>
<dbReference type="AlphaFoldDB" id="A0A9X2BWP9"/>
<dbReference type="PANTHER" id="PTHR43333">
    <property type="entry name" value="2-HACID_DH_C DOMAIN-CONTAINING PROTEIN"/>
    <property type="match status" value="1"/>
</dbReference>
<dbReference type="InterPro" id="IPR006140">
    <property type="entry name" value="D-isomer_DH_NAD-bd"/>
</dbReference>
<dbReference type="GO" id="GO:0051287">
    <property type="term" value="F:NAD binding"/>
    <property type="evidence" value="ECO:0007669"/>
    <property type="project" value="InterPro"/>
</dbReference>
<sequence>MAILLTGNLDAEDYADWRRHLLAHLPAGETLVLATEDYDPEAVEIALVANPPHGTVARHPNLRFIQSLWAGVDKLLSDPTLPRHLPIARLIDPSMTQAMVECALAAVMLLHRQLPAYAAQQARGEWRQLAQPLTAQRPVGVLGLGELGSAVARTLAGLGFPVSGWSRSPRAVAGVNCLSGADGMRTLLEGAEILVNLVPLTPDTEGLLCRATFERMPRGAGLVNLARGGHLVEADLLAALDSGRIGHAVLDVFRQEPLPAGHPFWHNPRITVLPHVAAYSEPSTAARIALENVAAFRAGRTPDALVDPGRGY</sequence>
<evidence type="ECO:0000259" key="3">
    <source>
        <dbReference type="Pfam" id="PF02826"/>
    </source>
</evidence>
<dbReference type="SUPFAM" id="SSF51735">
    <property type="entry name" value="NAD(P)-binding Rossmann-fold domains"/>
    <property type="match status" value="1"/>
</dbReference>
<protein>
    <submittedName>
        <fullName evidence="4">Glyoxylate/hydroxypyruvate reductase A</fullName>
    </submittedName>
</protein>
<comment type="caution">
    <text evidence="4">The sequence shown here is derived from an EMBL/GenBank/DDBJ whole genome shotgun (WGS) entry which is preliminary data.</text>
</comment>
<dbReference type="InterPro" id="IPR036291">
    <property type="entry name" value="NAD(P)-bd_dom_sf"/>
</dbReference>
<dbReference type="Proteomes" id="UP001139516">
    <property type="component" value="Unassembled WGS sequence"/>
</dbReference>
<gene>
    <name evidence="4" type="ORF">M0638_06935</name>
</gene>
<evidence type="ECO:0000256" key="1">
    <source>
        <dbReference type="ARBA" id="ARBA00023002"/>
    </source>
</evidence>
<accession>A0A9X2BWP9</accession>
<dbReference type="CDD" id="cd12164">
    <property type="entry name" value="GDH_like_2"/>
    <property type="match status" value="1"/>
</dbReference>
<proteinExistence type="predicted"/>
<dbReference type="GO" id="GO:0016491">
    <property type="term" value="F:oxidoreductase activity"/>
    <property type="evidence" value="ECO:0007669"/>
    <property type="project" value="UniProtKB-KW"/>
</dbReference>
<evidence type="ECO:0000256" key="2">
    <source>
        <dbReference type="ARBA" id="ARBA00023027"/>
    </source>
</evidence>
<keyword evidence="2" id="KW-0520">NAD</keyword>
<reference evidence="4" key="1">
    <citation type="submission" date="2022-04" db="EMBL/GenBank/DDBJ databases">
        <title>Roseomonas acroporae sp. nov., isolated from coral Acropora digitifera.</title>
        <authorList>
            <person name="Sun H."/>
        </authorList>
    </citation>
    <scope>NUCLEOTIDE SEQUENCE</scope>
    <source>
        <strain evidence="4">NAR14</strain>
    </source>
</reference>